<dbReference type="InterPro" id="IPR050953">
    <property type="entry name" value="N4_N6_ade-DNA_methylase"/>
</dbReference>
<dbReference type="RefSeq" id="WP_091351625.1">
    <property type="nucleotide sequence ID" value="NZ_FOIF01000103.1"/>
</dbReference>
<dbReference type="PRINTS" id="PR00507">
    <property type="entry name" value="N12N6MTFRASE"/>
</dbReference>
<comment type="catalytic activity">
    <reaction evidence="5">
        <text>a 2'-deoxyadenosine in DNA + S-adenosyl-L-methionine = an N(6)-methyl-2'-deoxyadenosine in DNA + S-adenosyl-L-homocysteine + H(+)</text>
        <dbReference type="Rhea" id="RHEA:15197"/>
        <dbReference type="Rhea" id="RHEA-COMP:12418"/>
        <dbReference type="Rhea" id="RHEA-COMP:12419"/>
        <dbReference type="ChEBI" id="CHEBI:15378"/>
        <dbReference type="ChEBI" id="CHEBI:57856"/>
        <dbReference type="ChEBI" id="CHEBI:59789"/>
        <dbReference type="ChEBI" id="CHEBI:90615"/>
        <dbReference type="ChEBI" id="CHEBI:90616"/>
        <dbReference type="EC" id="2.1.1.72"/>
    </reaction>
</comment>
<dbReference type="PROSITE" id="PS00092">
    <property type="entry name" value="N6_MTASE"/>
    <property type="match status" value="1"/>
</dbReference>
<feature type="domain" description="TaqI-like C-terminal specificity" evidence="7">
    <location>
        <begin position="481"/>
        <end position="561"/>
    </location>
</feature>
<evidence type="ECO:0000313" key="9">
    <source>
        <dbReference type="Proteomes" id="UP000243819"/>
    </source>
</evidence>
<dbReference type="InterPro" id="IPR003356">
    <property type="entry name" value="DNA_methylase_A-5"/>
</dbReference>
<evidence type="ECO:0000256" key="4">
    <source>
        <dbReference type="ARBA" id="ARBA00022747"/>
    </source>
</evidence>
<organism evidence="8 9">
    <name type="scientific">Anaerobranca gottschalkii DSM 13577</name>
    <dbReference type="NCBI Taxonomy" id="1120990"/>
    <lineage>
        <taxon>Bacteria</taxon>
        <taxon>Bacillati</taxon>
        <taxon>Bacillota</taxon>
        <taxon>Clostridia</taxon>
        <taxon>Eubacteriales</taxon>
        <taxon>Proteinivoracaceae</taxon>
        <taxon>Anaerobranca</taxon>
    </lineage>
</organism>
<dbReference type="OrthoDB" id="9815272at2"/>
<evidence type="ECO:0000256" key="2">
    <source>
        <dbReference type="ARBA" id="ARBA00022603"/>
    </source>
</evidence>
<dbReference type="InterPro" id="IPR002052">
    <property type="entry name" value="DNA_methylase_N6_adenine_CS"/>
</dbReference>
<feature type="domain" description="DNA methylase adenine-specific" evidence="6">
    <location>
        <begin position="180"/>
        <end position="369"/>
    </location>
</feature>
<name>A0A1I0CXA5_9FIRM</name>
<dbReference type="GO" id="GO:0009007">
    <property type="term" value="F:site-specific DNA-methyltransferase (adenine-specific) activity"/>
    <property type="evidence" value="ECO:0007669"/>
    <property type="project" value="UniProtKB-EC"/>
</dbReference>
<dbReference type="EMBL" id="FOIF01000103">
    <property type="protein sequence ID" value="SET24481.1"/>
    <property type="molecule type" value="Genomic_DNA"/>
</dbReference>
<feature type="non-terminal residue" evidence="8">
    <location>
        <position position="561"/>
    </location>
</feature>
<evidence type="ECO:0000256" key="3">
    <source>
        <dbReference type="ARBA" id="ARBA00022679"/>
    </source>
</evidence>
<reference evidence="9" key="1">
    <citation type="submission" date="2016-10" db="EMBL/GenBank/DDBJ databases">
        <authorList>
            <person name="Varghese N."/>
            <person name="Submissions S."/>
        </authorList>
    </citation>
    <scope>NUCLEOTIDE SEQUENCE [LARGE SCALE GENOMIC DNA]</scope>
    <source>
        <strain evidence="9">DSM 13577</strain>
    </source>
</reference>
<dbReference type="CDD" id="cd02440">
    <property type="entry name" value="AdoMet_MTases"/>
    <property type="match status" value="1"/>
</dbReference>
<evidence type="ECO:0000313" key="8">
    <source>
        <dbReference type="EMBL" id="SET24481.1"/>
    </source>
</evidence>
<protein>
    <recommendedName>
        <fullName evidence="1">site-specific DNA-methyltransferase (adenine-specific)</fullName>
        <ecNumber evidence="1">2.1.1.72</ecNumber>
    </recommendedName>
</protein>
<sequence>MLVTIEEVMEKYNISRATVNNWIKLGGVTIHLVNGKKMIPLETIQKYGKGKLQSRRNKQKNSKPRITENYLKEERYIEKVREILNLIENYHSDDRVRMVLLMVIYKLLLDKKIISSIPSDPGDFNLLPPRVSEILSIGFNGCMFNNRDLELLEKILNLDLLSIEDDFLGLLYLSLRPEGQKNKKGCYFTPQPVVEDMVEDILGYFPQIPKILDPACGSGNFLLQCYKKLVGKYGKEYKKEILENLWGWDIDKIAISLCKINLFLLTGEYSENLKVANFFQNLDDGNLQGSFDLIIGNPPWGYKFTIEERRNLGFTKKNPESAAIFTLKGMNFLKDNGYISFCLPQALLNVKSHRYFRKRILTEHTLIKVKDLGKAFDGVLSGSIALTVQKRKPREGDNFNLVSKWGSFNIKNEQVIKNPYNNINFIRTPLTLDILEKMRSIPSTTLKGSTFALGIVTGNNKDFIIPKEQAKDIQKKNLQRVIKGNDILKFKIKSELDYILFEEEKFQQIAPIQYYKEPEKLVYRFISNRLTFAYDDTKTLTLNSANILIPKSTFNIKYILA</sequence>
<accession>A0A1I0CXA5</accession>
<evidence type="ECO:0000259" key="7">
    <source>
        <dbReference type="Pfam" id="PF12950"/>
    </source>
</evidence>
<evidence type="ECO:0000256" key="1">
    <source>
        <dbReference type="ARBA" id="ARBA00011900"/>
    </source>
</evidence>
<keyword evidence="2" id="KW-0489">Methyltransferase</keyword>
<keyword evidence="3" id="KW-0808">Transferase</keyword>
<dbReference type="GO" id="GO:0032259">
    <property type="term" value="P:methylation"/>
    <property type="evidence" value="ECO:0007669"/>
    <property type="project" value="UniProtKB-KW"/>
</dbReference>
<dbReference type="Pfam" id="PF02384">
    <property type="entry name" value="N6_Mtase"/>
    <property type="match status" value="1"/>
</dbReference>
<dbReference type="GO" id="GO:0008170">
    <property type="term" value="F:N-methyltransferase activity"/>
    <property type="evidence" value="ECO:0007669"/>
    <property type="project" value="InterPro"/>
</dbReference>
<keyword evidence="4" id="KW-0680">Restriction system</keyword>
<dbReference type="PANTHER" id="PTHR33841">
    <property type="entry name" value="DNA METHYLTRANSFERASE YEEA-RELATED"/>
    <property type="match status" value="1"/>
</dbReference>
<evidence type="ECO:0000256" key="5">
    <source>
        <dbReference type="ARBA" id="ARBA00047942"/>
    </source>
</evidence>
<dbReference type="Gene3D" id="3.40.50.150">
    <property type="entry name" value="Vaccinia Virus protein VP39"/>
    <property type="match status" value="1"/>
</dbReference>
<dbReference type="EC" id="2.1.1.72" evidence="1"/>
<proteinExistence type="predicted"/>
<dbReference type="Proteomes" id="UP000243819">
    <property type="component" value="Unassembled WGS sequence"/>
</dbReference>
<dbReference type="AlphaFoldDB" id="A0A1I0CXA5"/>
<dbReference type="Pfam" id="PF12950">
    <property type="entry name" value="TaqI_C"/>
    <property type="match status" value="1"/>
</dbReference>
<dbReference type="STRING" id="1120990.SAMN03080614_11031"/>
<gene>
    <name evidence="8" type="ORF">SAMN03080614_11031</name>
</gene>
<dbReference type="GO" id="GO:0009307">
    <property type="term" value="P:DNA restriction-modification system"/>
    <property type="evidence" value="ECO:0007669"/>
    <property type="project" value="UniProtKB-KW"/>
</dbReference>
<dbReference type="InterPro" id="IPR025931">
    <property type="entry name" value="TaqI_C"/>
</dbReference>
<evidence type="ECO:0000259" key="6">
    <source>
        <dbReference type="Pfam" id="PF02384"/>
    </source>
</evidence>
<dbReference type="GO" id="GO:0003677">
    <property type="term" value="F:DNA binding"/>
    <property type="evidence" value="ECO:0007669"/>
    <property type="project" value="InterPro"/>
</dbReference>
<keyword evidence="9" id="KW-1185">Reference proteome</keyword>
<dbReference type="InterPro" id="IPR029063">
    <property type="entry name" value="SAM-dependent_MTases_sf"/>
</dbReference>
<dbReference type="SUPFAM" id="SSF53335">
    <property type="entry name" value="S-adenosyl-L-methionine-dependent methyltransferases"/>
    <property type="match status" value="1"/>
</dbReference>
<dbReference type="PANTHER" id="PTHR33841:SF1">
    <property type="entry name" value="DNA METHYLTRANSFERASE A"/>
    <property type="match status" value="1"/>
</dbReference>